<dbReference type="GO" id="GO:0008270">
    <property type="term" value="F:zinc ion binding"/>
    <property type="evidence" value="ECO:0007669"/>
    <property type="project" value="UniProtKB-KW"/>
</dbReference>
<dbReference type="SUPFAM" id="SSF144232">
    <property type="entry name" value="HIT/MYND zinc finger-like"/>
    <property type="match status" value="1"/>
</dbReference>
<keyword evidence="8" id="KW-1185">Reference proteome</keyword>
<dbReference type="PROSITE" id="PS50865">
    <property type="entry name" value="ZF_MYND_2"/>
    <property type="match status" value="1"/>
</dbReference>
<dbReference type="PROSITE" id="PS01360">
    <property type="entry name" value="ZF_MYND_1"/>
    <property type="match status" value="1"/>
</dbReference>
<proteinExistence type="predicted"/>
<protein>
    <recommendedName>
        <fullName evidence="6">MYND-type domain-containing protein</fullName>
    </recommendedName>
</protein>
<evidence type="ECO:0000313" key="7">
    <source>
        <dbReference type="EMBL" id="SAL99939.1"/>
    </source>
</evidence>
<dbReference type="EMBL" id="LT553043">
    <property type="protein sequence ID" value="SAL99939.1"/>
    <property type="molecule type" value="Genomic_DNA"/>
</dbReference>
<evidence type="ECO:0000256" key="5">
    <source>
        <dbReference type="SAM" id="MobiDB-lite"/>
    </source>
</evidence>
<evidence type="ECO:0000259" key="6">
    <source>
        <dbReference type="PROSITE" id="PS50865"/>
    </source>
</evidence>
<dbReference type="InterPro" id="IPR002893">
    <property type="entry name" value="Znf_MYND"/>
</dbReference>
<dbReference type="Pfam" id="PF01753">
    <property type="entry name" value="zf-MYND"/>
    <property type="match status" value="1"/>
</dbReference>
<evidence type="ECO:0000256" key="1">
    <source>
        <dbReference type="ARBA" id="ARBA00022723"/>
    </source>
</evidence>
<feature type="region of interest" description="Disordered" evidence="5">
    <location>
        <begin position="208"/>
        <end position="234"/>
    </location>
</feature>
<keyword evidence="2 4" id="KW-0863">Zinc-finger</keyword>
<evidence type="ECO:0000313" key="8">
    <source>
        <dbReference type="Proteomes" id="UP000078561"/>
    </source>
</evidence>
<feature type="compositionally biased region" description="Low complexity" evidence="5">
    <location>
        <begin position="220"/>
        <end position="234"/>
    </location>
</feature>
<dbReference type="OMA" id="IRITIYN"/>
<dbReference type="OrthoDB" id="2271790at2759"/>
<keyword evidence="3" id="KW-0862">Zinc</keyword>
<dbReference type="AlphaFoldDB" id="A0A168N6Z3"/>
<keyword evidence="1" id="KW-0479">Metal-binding</keyword>
<gene>
    <name evidence="7" type="primary">ABSGL_05595.1 scaffold 7188</name>
</gene>
<evidence type="ECO:0000256" key="4">
    <source>
        <dbReference type="PROSITE-ProRule" id="PRU00134"/>
    </source>
</evidence>
<sequence length="283" mass="32109">MPSTLLFSNLVQTDNKPSSAPVDHQEQKERWLNQVVSTIGYGRQRKHDEQGCQQCDMVAFYYRQVLEESRHYEMDPAVLELVWQMTKMLLEHLEARLYHPLDWFGVMTRDLWQYAKRLKEEGVEGELENAIRITIYHCRASIHQHGGGMDDLVKARLYYRKCVSLSTVFARQQSLQDAASIFLSQHPFSLSMSSSTLSISSSHSNSSSQSYFSHPPPLQSPSSISSSSTVSSSSSTPLMTPCGHCGLEKKAMPICAKCRSQRYCSAKCLKEHRAIHVLTCQKP</sequence>
<accession>A0A168N6Z3</accession>
<name>A0A168N6Z3_ABSGL</name>
<evidence type="ECO:0000256" key="2">
    <source>
        <dbReference type="ARBA" id="ARBA00022771"/>
    </source>
</evidence>
<reference evidence="7" key="1">
    <citation type="submission" date="2016-04" db="EMBL/GenBank/DDBJ databases">
        <authorList>
            <person name="Evans L.H."/>
            <person name="Alamgir A."/>
            <person name="Owens N."/>
            <person name="Weber N.D."/>
            <person name="Virtaneva K."/>
            <person name="Barbian K."/>
            <person name="Babar A."/>
            <person name="Rosenke K."/>
        </authorList>
    </citation>
    <scope>NUCLEOTIDE SEQUENCE [LARGE SCALE GENOMIC DNA]</scope>
    <source>
        <strain evidence="7">CBS 101.48</strain>
    </source>
</reference>
<feature type="domain" description="MYND-type" evidence="6">
    <location>
        <begin position="242"/>
        <end position="280"/>
    </location>
</feature>
<dbReference type="Gene3D" id="6.10.140.2220">
    <property type="match status" value="1"/>
</dbReference>
<dbReference type="Proteomes" id="UP000078561">
    <property type="component" value="Unassembled WGS sequence"/>
</dbReference>
<organism evidence="7">
    <name type="scientific">Absidia glauca</name>
    <name type="common">Pin mould</name>
    <dbReference type="NCBI Taxonomy" id="4829"/>
    <lineage>
        <taxon>Eukaryota</taxon>
        <taxon>Fungi</taxon>
        <taxon>Fungi incertae sedis</taxon>
        <taxon>Mucoromycota</taxon>
        <taxon>Mucoromycotina</taxon>
        <taxon>Mucoromycetes</taxon>
        <taxon>Mucorales</taxon>
        <taxon>Cunninghamellaceae</taxon>
        <taxon>Absidia</taxon>
    </lineage>
</organism>
<dbReference type="InParanoid" id="A0A168N6Z3"/>
<evidence type="ECO:0000256" key="3">
    <source>
        <dbReference type="ARBA" id="ARBA00022833"/>
    </source>
</evidence>